<dbReference type="SUPFAM" id="SSF56601">
    <property type="entry name" value="beta-lactamase/transpeptidase-like"/>
    <property type="match status" value="1"/>
</dbReference>
<evidence type="ECO:0000259" key="1">
    <source>
        <dbReference type="Pfam" id="PF00144"/>
    </source>
</evidence>
<comment type="caution">
    <text evidence="2">The sequence shown here is derived from an EMBL/GenBank/DDBJ whole genome shotgun (WGS) entry which is preliminary data.</text>
</comment>
<dbReference type="RefSeq" id="WP_379896048.1">
    <property type="nucleotide sequence ID" value="NZ_CBCSCT010000011.1"/>
</dbReference>
<dbReference type="InterPro" id="IPR012338">
    <property type="entry name" value="Beta-lactam/transpept-like"/>
</dbReference>
<reference evidence="3" key="1">
    <citation type="journal article" date="2019" name="Int. J. Syst. Evol. Microbiol.">
        <title>The Global Catalogue of Microorganisms (GCM) 10K type strain sequencing project: providing services to taxonomists for standard genome sequencing and annotation.</title>
        <authorList>
            <consortium name="The Broad Institute Genomics Platform"/>
            <consortium name="The Broad Institute Genome Sequencing Center for Infectious Disease"/>
            <person name="Wu L."/>
            <person name="Ma J."/>
        </authorList>
    </citation>
    <scope>NUCLEOTIDE SEQUENCE [LARGE SCALE GENOMIC DNA]</scope>
    <source>
        <strain evidence="3">CCM 8749</strain>
    </source>
</reference>
<dbReference type="Gene3D" id="3.40.710.10">
    <property type="entry name" value="DD-peptidase/beta-lactamase superfamily"/>
    <property type="match status" value="1"/>
</dbReference>
<proteinExistence type="predicted"/>
<protein>
    <submittedName>
        <fullName evidence="2">Serine hydrolase domain-containing protein</fullName>
        <ecNumber evidence="2">3.-.-.-</ecNumber>
    </submittedName>
</protein>
<dbReference type="GO" id="GO:0016787">
    <property type="term" value="F:hydrolase activity"/>
    <property type="evidence" value="ECO:0007669"/>
    <property type="project" value="UniProtKB-KW"/>
</dbReference>
<feature type="domain" description="Beta-lactamase-related" evidence="1">
    <location>
        <begin position="49"/>
        <end position="323"/>
    </location>
</feature>
<accession>A0ABW1ITW7</accession>
<dbReference type="InterPro" id="IPR050789">
    <property type="entry name" value="Diverse_Enzym_Activities"/>
</dbReference>
<dbReference type="EC" id="3.-.-.-" evidence="2"/>
<evidence type="ECO:0000313" key="2">
    <source>
        <dbReference type="EMBL" id="MFC5988575.1"/>
    </source>
</evidence>
<gene>
    <name evidence="2" type="ORF">ACFPXP_19400</name>
</gene>
<sequence length="349" mass="40481">MAKVILRPKRDHWPTKEWVKGDPSDFQIPLEIASELNGRIPEQYPKMYALLIVHRGHLIYESYWGGMASDDVMDMRSATKSVTSAVIGTLEQRGIITDVELPLEAWLDAELKEIYARNPDPQEEREKRMTTLRHLLTMTSGFSWETGKKFGEKWIHHLHRSPHWVRYILQRPIDPGMREKFQYRSTDSHLLSVLISRLTGKSASEWAGPHLFHKLGIRHYEWLSDPQGHSQGHVGLSMRSRDMAKLGWLYLNQGYWDGEQLLAEQWVDDSWKEQAEGTDFHGTYGFQWWNKKLNGSMVHYALGHGGQYIFAVPDKDMVVVMTSDPKVSRWKNPRTLLEQVIIPAVPDVK</sequence>
<name>A0ABW1ITW7_9BACL</name>
<organism evidence="2 3">
    <name type="scientific">Marinicrinis lubricantis</name>
    <dbReference type="NCBI Taxonomy" id="2086470"/>
    <lineage>
        <taxon>Bacteria</taxon>
        <taxon>Bacillati</taxon>
        <taxon>Bacillota</taxon>
        <taxon>Bacilli</taxon>
        <taxon>Bacillales</taxon>
        <taxon>Paenibacillaceae</taxon>
    </lineage>
</organism>
<dbReference type="EMBL" id="JBHSQV010000182">
    <property type="protein sequence ID" value="MFC5988575.1"/>
    <property type="molecule type" value="Genomic_DNA"/>
</dbReference>
<dbReference type="InterPro" id="IPR001466">
    <property type="entry name" value="Beta-lactam-related"/>
</dbReference>
<dbReference type="Pfam" id="PF00144">
    <property type="entry name" value="Beta-lactamase"/>
    <property type="match status" value="1"/>
</dbReference>
<dbReference type="PANTHER" id="PTHR43283">
    <property type="entry name" value="BETA-LACTAMASE-RELATED"/>
    <property type="match status" value="1"/>
</dbReference>
<dbReference type="PANTHER" id="PTHR43283:SF7">
    <property type="entry name" value="BETA-LACTAMASE-RELATED DOMAIN-CONTAINING PROTEIN"/>
    <property type="match status" value="1"/>
</dbReference>
<keyword evidence="2" id="KW-0378">Hydrolase</keyword>
<dbReference type="Proteomes" id="UP001596250">
    <property type="component" value="Unassembled WGS sequence"/>
</dbReference>
<evidence type="ECO:0000313" key="3">
    <source>
        <dbReference type="Proteomes" id="UP001596250"/>
    </source>
</evidence>
<keyword evidence="3" id="KW-1185">Reference proteome</keyword>